<dbReference type="PANTHER" id="PTHR11455">
    <property type="entry name" value="CRYPTOCHROME"/>
    <property type="match status" value="1"/>
</dbReference>
<evidence type="ECO:0000256" key="1">
    <source>
        <dbReference type="ARBA" id="ARBA00001932"/>
    </source>
</evidence>
<dbReference type="InterPro" id="IPR006050">
    <property type="entry name" value="DNA_photolyase_N"/>
</dbReference>
<accession>A0ABT8VUA1</accession>
<dbReference type="Pfam" id="PF03441">
    <property type="entry name" value="FAD_binding_7"/>
    <property type="match status" value="1"/>
</dbReference>
<evidence type="ECO:0000256" key="2">
    <source>
        <dbReference type="ARBA" id="ARBA00001974"/>
    </source>
</evidence>
<dbReference type="SUPFAM" id="SSF48173">
    <property type="entry name" value="Cryptochrome/photolyase FAD-binding domain"/>
    <property type="match status" value="1"/>
</dbReference>
<keyword evidence="3" id="KW-0285">Flavoprotein</keyword>
<gene>
    <name evidence="7" type="ORF">QVZ41_11950</name>
</gene>
<evidence type="ECO:0000256" key="4">
    <source>
        <dbReference type="ARBA" id="ARBA00022827"/>
    </source>
</evidence>
<dbReference type="Proteomes" id="UP001168642">
    <property type="component" value="Unassembled WGS sequence"/>
</dbReference>
<dbReference type="InterPro" id="IPR036155">
    <property type="entry name" value="Crypto/Photolyase_N_sf"/>
</dbReference>
<dbReference type="Gene3D" id="3.40.50.620">
    <property type="entry name" value="HUPs"/>
    <property type="match status" value="1"/>
</dbReference>
<keyword evidence="5" id="KW-0157">Chromophore</keyword>
<dbReference type="Pfam" id="PF00875">
    <property type="entry name" value="DNA_photolyase"/>
    <property type="match status" value="1"/>
</dbReference>
<evidence type="ECO:0000313" key="7">
    <source>
        <dbReference type="EMBL" id="MDO3695553.1"/>
    </source>
</evidence>
<proteinExistence type="predicted"/>
<dbReference type="EMBL" id="JAUMIT010000006">
    <property type="protein sequence ID" value="MDO3695553.1"/>
    <property type="molecule type" value="Genomic_DNA"/>
</dbReference>
<dbReference type="InterPro" id="IPR014729">
    <property type="entry name" value="Rossmann-like_a/b/a_fold"/>
</dbReference>
<keyword evidence="8" id="KW-1185">Reference proteome</keyword>
<evidence type="ECO:0000256" key="3">
    <source>
        <dbReference type="ARBA" id="ARBA00022630"/>
    </source>
</evidence>
<protein>
    <submittedName>
        <fullName evidence="7">FAD-binding domain-containing protein</fullName>
    </submittedName>
</protein>
<feature type="domain" description="Photolyase/cryptochrome alpha/beta" evidence="6">
    <location>
        <begin position="6"/>
        <end position="136"/>
    </location>
</feature>
<evidence type="ECO:0000259" key="6">
    <source>
        <dbReference type="PROSITE" id="PS51645"/>
    </source>
</evidence>
<dbReference type="SUPFAM" id="SSF52425">
    <property type="entry name" value="Cryptochrome/photolyase, N-terminal domain"/>
    <property type="match status" value="1"/>
</dbReference>
<comment type="caution">
    <text evidence="7">The sequence shown here is derived from an EMBL/GenBank/DDBJ whole genome shotgun (WGS) entry which is preliminary data.</text>
</comment>
<dbReference type="RefSeq" id="WP_302884826.1">
    <property type="nucleotide sequence ID" value="NZ_JAUMIT010000006.1"/>
</dbReference>
<keyword evidence="4" id="KW-0274">FAD</keyword>
<evidence type="ECO:0000313" key="8">
    <source>
        <dbReference type="Proteomes" id="UP001168642"/>
    </source>
</evidence>
<dbReference type="InterPro" id="IPR018394">
    <property type="entry name" value="DNA_photolyase_1_CS_C"/>
</dbReference>
<dbReference type="InterPro" id="IPR005101">
    <property type="entry name" value="Cryptochr/Photolyase_FAD-bd"/>
</dbReference>
<dbReference type="InterPro" id="IPR002081">
    <property type="entry name" value="Cryptochrome/DNA_photolyase_1"/>
</dbReference>
<organism evidence="7 8">
    <name type="scientific">Wenyingzhuangia gilva</name>
    <dbReference type="NCBI Taxonomy" id="3057677"/>
    <lineage>
        <taxon>Bacteria</taxon>
        <taxon>Pseudomonadati</taxon>
        <taxon>Bacteroidota</taxon>
        <taxon>Flavobacteriia</taxon>
        <taxon>Flavobacteriales</taxon>
        <taxon>Flavobacteriaceae</taxon>
        <taxon>Wenyingzhuangia</taxon>
    </lineage>
</organism>
<evidence type="ECO:0000256" key="5">
    <source>
        <dbReference type="ARBA" id="ARBA00022991"/>
    </source>
</evidence>
<sequence>MQTKEPLAIVWLKRDLRLQDNEAIFNALNTGKKVLLLYVFEEFLIKDPHYDIRHWNFIKESIIDLNKELIQYNSKILAVNSEVAATINQLMQHYHIQDLFSHQETGLLCTYHRDQKITRYCHNNLINWTENIWNGVLRGVQNRRGWVGQWTAYMESPLIDFNPKNQLLTIKEIEHLETLFTVTDLSTPIITPIQKGGVTEALKYQNTFFKERYINYTKGISKPELAQESCSRLSPYLAWGNLSTRQVWHAAKNIRPLSKNKKDLDAFTSRLKWQAHFIQKFEMEHTMEDSSINKGYHMLKKSISVKYQKAWQTGQTGVPMIDACMRCLNETGYLNFRMRAMIVSFFTHLLWQPWQDCAVYLSKMFIDFEPGIHFAQVQMQAGETGINTLRIYNPVKNGYEFDTNANFIRKWVPELAHLQTKHIHEPYAMTPLEQNLFNIKLGVDYPEPIIDLKENRKRASKILWEMKNDPLVMQENDRILAKHTLNKSTLNIAG</sequence>
<comment type="cofactor">
    <cofactor evidence="1">
        <name>(6R)-5,10-methylene-5,6,7,8-tetrahydrofolate</name>
        <dbReference type="ChEBI" id="CHEBI:15636"/>
    </cofactor>
</comment>
<comment type="cofactor">
    <cofactor evidence="2">
        <name>FAD</name>
        <dbReference type="ChEBI" id="CHEBI:57692"/>
    </cofactor>
</comment>
<name>A0ABT8VUA1_9FLAO</name>
<dbReference type="Gene3D" id="1.25.40.80">
    <property type="match status" value="1"/>
</dbReference>
<dbReference type="PROSITE" id="PS51645">
    <property type="entry name" value="PHR_CRY_ALPHA_BETA"/>
    <property type="match status" value="1"/>
</dbReference>
<reference evidence="7" key="1">
    <citation type="submission" date="2023-07" db="EMBL/GenBank/DDBJ databases">
        <title>Wenyingzhuangia sp. chi5 genome sequencing and assembly.</title>
        <authorList>
            <person name="Park S."/>
        </authorList>
    </citation>
    <scope>NUCLEOTIDE SEQUENCE</scope>
    <source>
        <strain evidence="7">Chi5</strain>
    </source>
</reference>
<dbReference type="InterPro" id="IPR036134">
    <property type="entry name" value="Crypto/Photolyase_FAD-like_sf"/>
</dbReference>
<dbReference type="PROSITE" id="PS00394">
    <property type="entry name" value="DNA_PHOTOLYASES_1_1"/>
    <property type="match status" value="1"/>
</dbReference>
<dbReference type="Gene3D" id="1.10.579.10">
    <property type="entry name" value="DNA Cyclobutane Dipyrimidine Photolyase, subunit A, domain 3"/>
    <property type="match status" value="1"/>
</dbReference>
<dbReference type="PANTHER" id="PTHR11455:SF9">
    <property type="entry name" value="CRYPTOCHROME CIRCADIAN CLOCK 5 ISOFORM X1"/>
    <property type="match status" value="1"/>
</dbReference>